<reference evidence="8" key="1">
    <citation type="submission" date="2019-07" db="EMBL/GenBank/DDBJ databases">
        <title>Annotation for the trematode Paragonimus miyazaki's.</title>
        <authorList>
            <person name="Choi Y.-J."/>
        </authorList>
    </citation>
    <scope>NUCLEOTIDE SEQUENCE</scope>
    <source>
        <strain evidence="8">Japan</strain>
    </source>
</reference>
<organism evidence="8 9">
    <name type="scientific">Paragonimus skrjabini miyazakii</name>
    <dbReference type="NCBI Taxonomy" id="59628"/>
    <lineage>
        <taxon>Eukaryota</taxon>
        <taxon>Metazoa</taxon>
        <taxon>Spiralia</taxon>
        <taxon>Lophotrochozoa</taxon>
        <taxon>Platyhelminthes</taxon>
        <taxon>Trematoda</taxon>
        <taxon>Digenea</taxon>
        <taxon>Plagiorchiida</taxon>
        <taxon>Troglotremata</taxon>
        <taxon>Troglotrematidae</taxon>
        <taxon>Paragonimus</taxon>
    </lineage>
</organism>
<evidence type="ECO:0000256" key="3">
    <source>
        <dbReference type="ARBA" id="ARBA00022448"/>
    </source>
</evidence>
<feature type="transmembrane region" description="Helical" evidence="7">
    <location>
        <begin position="367"/>
        <end position="388"/>
    </location>
</feature>
<keyword evidence="7" id="KW-0458">Lysosome</keyword>
<evidence type="ECO:0000256" key="4">
    <source>
        <dbReference type="ARBA" id="ARBA00022692"/>
    </source>
</evidence>
<feature type="transmembrane region" description="Helical" evidence="7">
    <location>
        <begin position="432"/>
        <end position="453"/>
    </location>
</feature>
<dbReference type="AlphaFoldDB" id="A0A8S9Z0P4"/>
<dbReference type="Proteomes" id="UP000822476">
    <property type="component" value="Unassembled WGS sequence"/>
</dbReference>
<evidence type="ECO:0000256" key="6">
    <source>
        <dbReference type="ARBA" id="ARBA00023136"/>
    </source>
</evidence>
<dbReference type="PANTHER" id="PTHR10981">
    <property type="entry name" value="BATTENIN"/>
    <property type="match status" value="1"/>
</dbReference>
<feature type="transmembrane region" description="Helical" evidence="7">
    <location>
        <begin position="20"/>
        <end position="41"/>
    </location>
</feature>
<feature type="transmembrane region" description="Helical" evidence="7">
    <location>
        <begin position="400"/>
        <end position="420"/>
    </location>
</feature>
<sequence>MSFNLYRCREITWKDARNLISFWCFGLGNNFSYVIMLSAALDIIKRQEERPADHMLSEPFHHNCTKTGTASVLLADIIPSMTIKFIAPLFIHRLHFHFKILLSCALALNSFVMVSFSKSMTVSIIGILSASLSCGIGDVSFLSMTAFFNKNCVSAWSSGTGAAGLIGALVYAALTSSITPEQTLLVVTVVPILLALVYFFLLDRPNHPKFRVKCTCFSTNTQSLIRRYSSLKEEEEEDVYPTMQSPTDVIIRPADSEVRSRDISTRSSVLSLVPEHHSSPAAASSVDLHQMHPTFRVKLSILKDLFGLLMCLSLVYFFEYLINQSLFELLIFTHTMSEAEQYRWYQVLYQTGVFVSRSSVNVIQLKWTWIMAILQALNFILCLTQVIYRYIPSIRIMFVIIFYEGCLGGLAYVNTFYRIIQETAPAYREYAMAFATISDSIGITFAGFLAIPLRSWLCGLLK</sequence>
<feature type="transmembrane region" description="Helical" evidence="7">
    <location>
        <begin position="305"/>
        <end position="322"/>
    </location>
</feature>
<dbReference type="EMBL" id="JTDE01001381">
    <property type="protein sequence ID" value="KAF7259076.1"/>
    <property type="molecule type" value="Genomic_DNA"/>
</dbReference>
<keyword evidence="5 7" id="KW-1133">Transmembrane helix</keyword>
<accession>A0A8S9Z0P4</accession>
<dbReference type="PIRSF" id="PIRSF015974">
    <property type="entry name" value="CLN3_BTN1"/>
    <property type="match status" value="1"/>
</dbReference>
<feature type="transmembrane region" description="Helical" evidence="7">
    <location>
        <begin position="96"/>
        <end position="116"/>
    </location>
</feature>
<dbReference type="GO" id="GO:0007040">
    <property type="term" value="P:lysosome organization"/>
    <property type="evidence" value="ECO:0007669"/>
    <property type="project" value="TreeGrafter"/>
</dbReference>
<evidence type="ECO:0000256" key="2">
    <source>
        <dbReference type="ARBA" id="ARBA00007467"/>
    </source>
</evidence>
<comment type="caution">
    <text evidence="8">The sequence shown here is derived from an EMBL/GenBank/DDBJ whole genome shotgun (WGS) entry which is preliminary data.</text>
</comment>
<dbReference type="PANTHER" id="PTHR10981:SF0">
    <property type="entry name" value="BATTENIN"/>
    <property type="match status" value="1"/>
</dbReference>
<feature type="transmembrane region" description="Helical" evidence="7">
    <location>
        <begin position="160"/>
        <end position="178"/>
    </location>
</feature>
<dbReference type="InterPro" id="IPR018460">
    <property type="entry name" value="Battenin_disease_Cln3_subgr"/>
</dbReference>
<dbReference type="Gene3D" id="1.20.1250.20">
    <property type="entry name" value="MFS general substrate transporter like domains"/>
    <property type="match status" value="1"/>
</dbReference>
<evidence type="ECO:0000256" key="7">
    <source>
        <dbReference type="RuleBase" id="RU361113"/>
    </source>
</evidence>
<name>A0A8S9Z0P4_9TREM</name>
<evidence type="ECO:0000313" key="8">
    <source>
        <dbReference type="EMBL" id="KAF7259076.1"/>
    </source>
</evidence>
<dbReference type="GO" id="GO:0051453">
    <property type="term" value="P:regulation of intracellular pH"/>
    <property type="evidence" value="ECO:0007669"/>
    <property type="project" value="TreeGrafter"/>
</dbReference>
<evidence type="ECO:0000313" key="9">
    <source>
        <dbReference type="Proteomes" id="UP000822476"/>
    </source>
</evidence>
<keyword evidence="9" id="KW-1185">Reference proteome</keyword>
<dbReference type="InterPro" id="IPR036259">
    <property type="entry name" value="MFS_trans_sf"/>
</dbReference>
<keyword evidence="4 7" id="KW-0812">Transmembrane</keyword>
<dbReference type="OrthoDB" id="5965864at2759"/>
<dbReference type="Pfam" id="PF02487">
    <property type="entry name" value="CLN3"/>
    <property type="match status" value="1"/>
</dbReference>
<keyword evidence="3" id="KW-0813">Transport</keyword>
<feature type="transmembrane region" description="Helical" evidence="7">
    <location>
        <begin position="122"/>
        <end position="148"/>
    </location>
</feature>
<feature type="transmembrane region" description="Helical" evidence="7">
    <location>
        <begin position="184"/>
        <end position="202"/>
    </location>
</feature>
<proteinExistence type="inferred from homology"/>
<comment type="subcellular location">
    <subcellularLocation>
        <location evidence="1">Endomembrane system</location>
        <topology evidence="1">Multi-pass membrane protein</topology>
    </subcellularLocation>
    <subcellularLocation>
        <location evidence="7">Lysosome membrane</location>
        <topology evidence="7">Multi-pass membrane protein</topology>
    </subcellularLocation>
</comment>
<gene>
    <name evidence="8" type="ORF">EG68_03279</name>
</gene>
<dbReference type="SUPFAM" id="SSF103473">
    <property type="entry name" value="MFS general substrate transporter"/>
    <property type="match status" value="1"/>
</dbReference>
<dbReference type="GO" id="GO:0012505">
    <property type="term" value="C:endomembrane system"/>
    <property type="evidence" value="ECO:0007669"/>
    <property type="project" value="UniProtKB-SubCell"/>
</dbReference>
<evidence type="ECO:0000256" key="5">
    <source>
        <dbReference type="ARBA" id="ARBA00022989"/>
    </source>
</evidence>
<dbReference type="PRINTS" id="PR01315">
    <property type="entry name" value="BATTENIN"/>
</dbReference>
<dbReference type="InterPro" id="IPR003492">
    <property type="entry name" value="Battenin_disease_Cln3"/>
</dbReference>
<protein>
    <recommendedName>
        <fullName evidence="7">Battenin</fullName>
    </recommendedName>
</protein>
<comment type="similarity">
    <text evidence="2 7">Belongs to the battenin family.</text>
</comment>
<dbReference type="GO" id="GO:0005765">
    <property type="term" value="C:lysosomal membrane"/>
    <property type="evidence" value="ECO:0007669"/>
    <property type="project" value="UniProtKB-SubCell"/>
</dbReference>
<evidence type="ECO:0000256" key="1">
    <source>
        <dbReference type="ARBA" id="ARBA00004127"/>
    </source>
</evidence>
<keyword evidence="6 7" id="KW-0472">Membrane</keyword>